<keyword evidence="5" id="KW-0663">Pyridoxal phosphate</keyword>
<dbReference type="GO" id="GO:0008483">
    <property type="term" value="F:transaminase activity"/>
    <property type="evidence" value="ECO:0007669"/>
    <property type="project" value="UniProtKB-KW"/>
</dbReference>
<dbReference type="InterPro" id="IPR015422">
    <property type="entry name" value="PyrdxlP-dep_Trfase_small"/>
</dbReference>
<gene>
    <name evidence="8" type="ORF">EDD63_10316</name>
</gene>
<evidence type="ECO:0000256" key="4">
    <source>
        <dbReference type="ARBA" id="ARBA00022679"/>
    </source>
</evidence>
<dbReference type="Pfam" id="PF00155">
    <property type="entry name" value="Aminotran_1_2"/>
    <property type="match status" value="1"/>
</dbReference>
<dbReference type="PANTHER" id="PTHR46383:SF3">
    <property type="entry name" value="ASPARTATE AMINOTRANSFERASE-RELATED"/>
    <property type="match status" value="1"/>
</dbReference>
<keyword evidence="3 6" id="KW-0032">Aminotransferase</keyword>
<organism evidence="8 9">
    <name type="scientific">Breznakia blatticola</name>
    <dbReference type="NCBI Taxonomy" id="1754012"/>
    <lineage>
        <taxon>Bacteria</taxon>
        <taxon>Bacillati</taxon>
        <taxon>Bacillota</taxon>
        <taxon>Erysipelotrichia</taxon>
        <taxon>Erysipelotrichales</taxon>
        <taxon>Erysipelotrichaceae</taxon>
        <taxon>Breznakia</taxon>
    </lineage>
</organism>
<keyword evidence="4 6" id="KW-0808">Transferase</keyword>
<evidence type="ECO:0000313" key="8">
    <source>
        <dbReference type="EMBL" id="TDW25729.1"/>
    </source>
</evidence>
<evidence type="ECO:0000256" key="6">
    <source>
        <dbReference type="RuleBase" id="RU000481"/>
    </source>
</evidence>
<dbReference type="AlphaFoldDB" id="A0A4R8A585"/>
<dbReference type="InterPro" id="IPR004838">
    <property type="entry name" value="NHTrfase_class1_PyrdxlP-BS"/>
</dbReference>
<dbReference type="SUPFAM" id="SSF53383">
    <property type="entry name" value="PLP-dependent transferases"/>
    <property type="match status" value="1"/>
</dbReference>
<evidence type="ECO:0000256" key="3">
    <source>
        <dbReference type="ARBA" id="ARBA00022576"/>
    </source>
</evidence>
<dbReference type="PANTHER" id="PTHR46383">
    <property type="entry name" value="ASPARTATE AMINOTRANSFERASE"/>
    <property type="match status" value="1"/>
</dbReference>
<name>A0A4R8A585_9FIRM</name>
<dbReference type="PROSITE" id="PS00105">
    <property type="entry name" value="AA_TRANSFER_CLASS_1"/>
    <property type="match status" value="1"/>
</dbReference>
<dbReference type="GO" id="GO:0030170">
    <property type="term" value="F:pyridoxal phosphate binding"/>
    <property type="evidence" value="ECO:0007669"/>
    <property type="project" value="InterPro"/>
</dbReference>
<evidence type="ECO:0000256" key="1">
    <source>
        <dbReference type="ARBA" id="ARBA00001933"/>
    </source>
</evidence>
<comment type="cofactor">
    <cofactor evidence="1 6">
        <name>pyridoxal 5'-phosphate</name>
        <dbReference type="ChEBI" id="CHEBI:597326"/>
    </cofactor>
</comment>
<dbReference type="CDD" id="cd00609">
    <property type="entry name" value="AAT_like"/>
    <property type="match status" value="1"/>
</dbReference>
<evidence type="ECO:0000259" key="7">
    <source>
        <dbReference type="Pfam" id="PF00155"/>
    </source>
</evidence>
<dbReference type="Gene3D" id="3.90.1150.10">
    <property type="entry name" value="Aspartate Aminotransferase, domain 1"/>
    <property type="match status" value="1"/>
</dbReference>
<feature type="domain" description="Aminotransferase class I/classII large" evidence="7">
    <location>
        <begin position="31"/>
        <end position="380"/>
    </location>
</feature>
<protein>
    <recommendedName>
        <fullName evidence="6">Aminotransferase</fullName>
        <ecNumber evidence="6">2.6.1.-</ecNumber>
    </recommendedName>
</protein>
<dbReference type="FunFam" id="3.40.640.10:FF:000033">
    <property type="entry name" value="Aspartate aminotransferase"/>
    <property type="match status" value="1"/>
</dbReference>
<dbReference type="GO" id="GO:0006520">
    <property type="term" value="P:amino acid metabolic process"/>
    <property type="evidence" value="ECO:0007669"/>
    <property type="project" value="InterPro"/>
</dbReference>
<dbReference type="InterPro" id="IPR015424">
    <property type="entry name" value="PyrdxlP-dep_Trfase"/>
</dbReference>
<comment type="caution">
    <text evidence="8">The sequence shown here is derived from an EMBL/GenBank/DDBJ whole genome shotgun (WGS) entry which is preliminary data.</text>
</comment>
<dbReference type="RefSeq" id="WP_134167762.1">
    <property type="nucleotide sequence ID" value="NZ_SODD01000003.1"/>
</dbReference>
<keyword evidence="9" id="KW-1185">Reference proteome</keyword>
<evidence type="ECO:0000256" key="5">
    <source>
        <dbReference type="ARBA" id="ARBA00022898"/>
    </source>
</evidence>
<dbReference type="Gene3D" id="3.40.640.10">
    <property type="entry name" value="Type I PLP-dependent aspartate aminotransferase-like (Major domain)"/>
    <property type="match status" value="1"/>
</dbReference>
<dbReference type="OrthoDB" id="9802328at2"/>
<dbReference type="Proteomes" id="UP000294743">
    <property type="component" value="Unassembled WGS sequence"/>
</dbReference>
<reference evidence="8 9" key="1">
    <citation type="submission" date="2019-03" db="EMBL/GenBank/DDBJ databases">
        <title>Genomic Encyclopedia of Type Strains, Phase IV (KMG-IV): sequencing the most valuable type-strain genomes for metagenomic binning, comparative biology and taxonomic classification.</title>
        <authorList>
            <person name="Goeker M."/>
        </authorList>
    </citation>
    <scope>NUCLEOTIDE SEQUENCE [LARGE SCALE GENOMIC DNA]</scope>
    <source>
        <strain evidence="8 9">DSM 28867</strain>
    </source>
</reference>
<comment type="similarity">
    <text evidence="2 6">Belongs to the class-I pyridoxal-phosphate-dependent aminotransferase family.</text>
</comment>
<dbReference type="EC" id="2.6.1.-" evidence="6"/>
<evidence type="ECO:0000313" key="9">
    <source>
        <dbReference type="Proteomes" id="UP000294743"/>
    </source>
</evidence>
<accession>A0A4R8A585</accession>
<proteinExistence type="inferred from homology"/>
<dbReference type="InterPro" id="IPR004839">
    <property type="entry name" value="Aminotransferase_I/II_large"/>
</dbReference>
<dbReference type="InterPro" id="IPR015421">
    <property type="entry name" value="PyrdxlP-dep_Trfase_major"/>
</dbReference>
<evidence type="ECO:0000256" key="2">
    <source>
        <dbReference type="ARBA" id="ARBA00007441"/>
    </source>
</evidence>
<sequence>MKLEDKLSTVVKQMKPSGIRKFFDVAKQIEDVISLGVGEPDFDTPWHIREAGIYSIEQGHTHYTENAGLLELRKQICDYYKRRYDLEYQAETDCLVTIGGSEALDNCFRALLNPGDEVIVATPCFVSYEPTVHMAGGVVKYLPLQHQDEFKITPEGLKACITDKTKLLMINFPGNPTGGTMSKEDYTKLVPIIKEHEIIVISDEIYSELIYEGEHASLAHFPEIKDQVLIVNGFSKAFAMTGWRLGYLLGPSTILQAVIKIHQFAIMSAPTTAQYAAIEALKNGQKNVDAMRLAYKARRNLIVDGFNKMGLPTHLPKGAFYIFPDIRPTGLTSDEFCERLIKEQRVACVPGTAFGEAGTGFIRVSYASSLEEIKEALSRIATFVEPFNLTSTK</sequence>
<dbReference type="EMBL" id="SODD01000003">
    <property type="protein sequence ID" value="TDW25729.1"/>
    <property type="molecule type" value="Genomic_DNA"/>
</dbReference>
<dbReference type="InterPro" id="IPR050596">
    <property type="entry name" value="AspAT/PAT-like"/>
</dbReference>